<comment type="caution">
    <text evidence="2">The sequence shown here is derived from an EMBL/GenBank/DDBJ whole genome shotgun (WGS) entry which is preliminary data.</text>
</comment>
<reference evidence="2 3" key="1">
    <citation type="submission" date="2021-06" db="EMBL/GenBank/DDBJ databases">
        <title>Caerostris darwini draft genome.</title>
        <authorList>
            <person name="Kono N."/>
            <person name="Arakawa K."/>
        </authorList>
    </citation>
    <scope>NUCLEOTIDE SEQUENCE [LARGE SCALE GENOMIC DNA]</scope>
</reference>
<evidence type="ECO:0000313" key="3">
    <source>
        <dbReference type="Proteomes" id="UP001054837"/>
    </source>
</evidence>
<protein>
    <submittedName>
        <fullName evidence="2">Large T antigen</fullName>
    </submittedName>
</protein>
<dbReference type="Proteomes" id="UP001054837">
    <property type="component" value="Unassembled WGS sequence"/>
</dbReference>
<evidence type="ECO:0000256" key="1">
    <source>
        <dbReference type="SAM" id="MobiDB-lite"/>
    </source>
</evidence>
<dbReference type="EMBL" id="BPLQ01006140">
    <property type="protein sequence ID" value="GIY20272.1"/>
    <property type="molecule type" value="Genomic_DNA"/>
</dbReference>
<name>A0AAV4RG20_9ARAC</name>
<keyword evidence="3" id="KW-1185">Reference proteome</keyword>
<gene>
    <name evidence="2" type="primary">LT_11</name>
    <name evidence="2" type="ORF">CDAR_123861</name>
</gene>
<dbReference type="AlphaFoldDB" id="A0AAV4RG20"/>
<feature type="compositionally biased region" description="Gly residues" evidence="1">
    <location>
        <begin position="97"/>
        <end position="106"/>
    </location>
</feature>
<organism evidence="2 3">
    <name type="scientific">Caerostris darwini</name>
    <dbReference type="NCBI Taxonomy" id="1538125"/>
    <lineage>
        <taxon>Eukaryota</taxon>
        <taxon>Metazoa</taxon>
        <taxon>Ecdysozoa</taxon>
        <taxon>Arthropoda</taxon>
        <taxon>Chelicerata</taxon>
        <taxon>Arachnida</taxon>
        <taxon>Araneae</taxon>
        <taxon>Araneomorphae</taxon>
        <taxon>Entelegynae</taxon>
        <taxon>Araneoidea</taxon>
        <taxon>Araneidae</taxon>
        <taxon>Caerostris</taxon>
    </lineage>
</organism>
<accession>A0AAV4RG20</accession>
<sequence length="106" mass="12088">MEDTENNDSNKTDNENDIDNFQKCMNELCRLLGCNITELTYKELSSLVKKRPISFSPKNNINNPRTEFLAEQLKELEEVWQLQKTLRPGCSQDQSSGGEGEFIGGE</sequence>
<evidence type="ECO:0000313" key="2">
    <source>
        <dbReference type="EMBL" id="GIY20272.1"/>
    </source>
</evidence>
<feature type="region of interest" description="Disordered" evidence="1">
    <location>
        <begin position="87"/>
        <end position="106"/>
    </location>
</feature>
<proteinExistence type="predicted"/>